<dbReference type="EMBL" id="NEVH01020330">
    <property type="protein sequence ID" value="PNF21893.1"/>
    <property type="molecule type" value="Genomic_DNA"/>
</dbReference>
<evidence type="ECO:0008006" key="3">
    <source>
        <dbReference type="Google" id="ProtNLM"/>
    </source>
</evidence>
<dbReference type="PANTHER" id="PTHR15434">
    <property type="entry name" value="HEAT SHOCK FACTOR 2-BINDING PROTEIN"/>
    <property type="match status" value="1"/>
</dbReference>
<dbReference type="AlphaFoldDB" id="A0A2J7PZY1"/>
<dbReference type="GO" id="GO:0005829">
    <property type="term" value="C:cytosol"/>
    <property type="evidence" value="ECO:0007669"/>
    <property type="project" value="TreeGrafter"/>
</dbReference>
<gene>
    <name evidence="1" type="ORF">B7P43_G04395</name>
</gene>
<accession>A0A2J7PZY1</accession>
<evidence type="ECO:0000313" key="2">
    <source>
        <dbReference type="Proteomes" id="UP000235965"/>
    </source>
</evidence>
<name>A0A2J7PZY1_9NEOP</name>
<sequence length="411" mass="45298">MTEPEIISDNNSEYVLRGESDFLDDIITTLSSVSSSLHGLFADFATSPAFVCLDSDLTRLQRETESLCKNTEFLISSQLHGAHQAMADLHGELVALSCKYENLQNGWKSQQENMGQMQAELFTVRSLVQQQSQFCASLGAVMGNLIWKASRLPPVIDMLLSGNKVADFLAIVHGSLISFMETYDSSMPSQYANESQFILSMCGIVTNIAATSAGRQFLVTNSNGRELLEQFNRILPVIPVPSGNCLKRLLLMALYNTSINHDGLKFLQQQADLLSALAHDLQTDTTYEMKLMQLRLLQSLTCDIPNGTVLQDILKYVPLDMIQATTKCSQPEMKNVVQEILNNIKKAQHVYETKCCHSDLWQARTKCSRGCGGDSSFGGTGMNSKAASCQESSNARFGPGCSNISYMKHPA</sequence>
<protein>
    <recommendedName>
        <fullName evidence="3">Heat shock factor 2-binding protein</fullName>
    </recommendedName>
</protein>
<evidence type="ECO:0000313" key="1">
    <source>
        <dbReference type="EMBL" id="PNF21893.1"/>
    </source>
</evidence>
<dbReference type="InterPro" id="IPR039584">
    <property type="entry name" value="HSF2BP"/>
</dbReference>
<dbReference type="PANTHER" id="PTHR15434:SF2">
    <property type="entry name" value="HEAT SHOCK FACTOR 2-BINDING PROTEIN"/>
    <property type="match status" value="1"/>
</dbReference>
<dbReference type="OrthoDB" id="10065854at2759"/>
<dbReference type="Proteomes" id="UP000235965">
    <property type="component" value="Unassembled WGS sequence"/>
</dbReference>
<dbReference type="STRING" id="105785.A0A2J7PZY1"/>
<reference evidence="1 2" key="1">
    <citation type="submission" date="2017-12" db="EMBL/GenBank/DDBJ databases">
        <title>Hemimetabolous genomes reveal molecular basis of termite eusociality.</title>
        <authorList>
            <person name="Harrison M.C."/>
            <person name="Jongepier E."/>
            <person name="Robertson H.M."/>
            <person name="Arning N."/>
            <person name="Bitard-Feildel T."/>
            <person name="Chao H."/>
            <person name="Childers C.P."/>
            <person name="Dinh H."/>
            <person name="Doddapaneni H."/>
            <person name="Dugan S."/>
            <person name="Gowin J."/>
            <person name="Greiner C."/>
            <person name="Han Y."/>
            <person name="Hu H."/>
            <person name="Hughes D.S.T."/>
            <person name="Huylmans A.-K."/>
            <person name="Kemena C."/>
            <person name="Kremer L.P.M."/>
            <person name="Lee S.L."/>
            <person name="Lopez-Ezquerra A."/>
            <person name="Mallet L."/>
            <person name="Monroy-Kuhn J.M."/>
            <person name="Moser A."/>
            <person name="Murali S.C."/>
            <person name="Muzny D.M."/>
            <person name="Otani S."/>
            <person name="Piulachs M.-D."/>
            <person name="Poelchau M."/>
            <person name="Qu J."/>
            <person name="Schaub F."/>
            <person name="Wada-Katsumata A."/>
            <person name="Worley K.C."/>
            <person name="Xie Q."/>
            <person name="Ylla G."/>
            <person name="Poulsen M."/>
            <person name="Gibbs R.A."/>
            <person name="Schal C."/>
            <person name="Richards S."/>
            <person name="Belles X."/>
            <person name="Korb J."/>
            <person name="Bornberg-Bauer E."/>
        </authorList>
    </citation>
    <scope>NUCLEOTIDE SEQUENCE [LARGE SCALE GENOMIC DNA]</scope>
    <source>
        <tissue evidence="1">Whole body</tissue>
    </source>
</reference>
<keyword evidence="2" id="KW-1185">Reference proteome</keyword>
<proteinExistence type="predicted"/>
<organism evidence="1 2">
    <name type="scientific">Cryptotermes secundus</name>
    <dbReference type="NCBI Taxonomy" id="105785"/>
    <lineage>
        <taxon>Eukaryota</taxon>
        <taxon>Metazoa</taxon>
        <taxon>Ecdysozoa</taxon>
        <taxon>Arthropoda</taxon>
        <taxon>Hexapoda</taxon>
        <taxon>Insecta</taxon>
        <taxon>Pterygota</taxon>
        <taxon>Neoptera</taxon>
        <taxon>Polyneoptera</taxon>
        <taxon>Dictyoptera</taxon>
        <taxon>Blattodea</taxon>
        <taxon>Blattoidea</taxon>
        <taxon>Termitoidae</taxon>
        <taxon>Kalotermitidae</taxon>
        <taxon>Cryptotermitinae</taxon>
        <taxon>Cryptotermes</taxon>
    </lineage>
</organism>
<comment type="caution">
    <text evidence="1">The sequence shown here is derived from an EMBL/GenBank/DDBJ whole genome shotgun (WGS) entry which is preliminary data.</text>
</comment>
<dbReference type="InParanoid" id="A0A2J7PZY1"/>